<keyword evidence="2" id="KW-0560">Oxidoreductase</keyword>
<gene>
    <name evidence="4" type="ORF">SAMN05421867_103187</name>
</gene>
<proteinExistence type="inferred from homology"/>
<sequence length="257" mass="28057">MAVRSPEEGAAVRDRLARRAPRDALELAPLDVADLDSVRRLAAALAGRRIDVLVNNAGVGNIDRSTTPQGYETQLATNHLGPALLARLLHDGLAASPDPRVVTTGSNMYRHVPVRLGPEDLDGRRRYSRGGTYARTKTLHMVWAVEHGRRLEAVGSPVRSVVAHPGMVRTPMNTRLERRRDRALGAVLARLWQAREPEEGVVPLLWAATSPDVDPSRFAGPGTTADGTAVRSDPFRAPVTDRSLASWVWDRTEQLVA</sequence>
<organism evidence="4 5">
    <name type="scientific">Cellulomonas marina</name>
    <dbReference type="NCBI Taxonomy" id="988821"/>
    <lineage>
        <taxon>Bacteria</taxon>
        <taxon>Bacillati</taxon>
        <taxon>Actinomycetota</taxon>
        <taxon>Actinomycetes</taxon>
        <taxon>Micrococcales</taxon>
        <taxon>Cellulomonadaceae</taxon>
        <taxon>Cellulomonas</taxon>
    </lineage>
</organism>
<feature type="region of interest" description="Disordered" evidence="3">
    <location>
        <begin position="215"/>
        <end position="234"/>
    </location>
</feature>
<keyword evidence="5" id="KW-1185">Reference proteome</keyword>
<protein>
    <submittedName>
        <fullName evidence="4">NAD(P)-dependent dehydrogenase, short-chain alcohol dehydrogenase family</fullName>
    </submittedName>
</protein>
<dbReference type="Pfam" id="PF00106">
    <property type="entry name" value="adh_short"/>
    <property type="match status" value="1"/>
</dbReference>
<dbReference type="AlphaFoldDB" id="A0A1I0WRZ5"/>
<dbReference type="Proteomes" id="UP000199012">
    <property type="component" value="Unassembled WGS sequence"/>
</dbReference>
<evidence type="ECO:0000256" key="2">
    <source>
        <dbReference type="ARBA" id="ARBA00023002"/>
    </source>
</evidence>
<name>A0A1I0WRZ5_9CELL</name>
<dbReference type="PANTHER" id="PTHR24320">
    <property type="entry name" value="RETINOL DEHYDROGENASE"/>
    <property type="match status" value="1"/>
</dbReference>
<dbReference type="PANTHER" id="PTHR24320:SF148">
    <property type="entry name" value="NAD(P)-BINDING ROSSMANN-FOLD SUPERFAMILY PROTEIN"/>
    <property type="match status" value="1"/>
</dbReference>
<dbReference type="GO" id="GO:0016491">
    <property type="term" value="F:oxidoreductase activity"/>
    <property type="evidence" value="ECO:0007669"/>
    <property type="project" value="UniProtKB-KW"/>
</dbReference>
<dbReference type="InterPro" id="IPR036291">
    <property type="entry name" value="NAD(P)-bd_dom_sf"/>
</dbReference>
<accession>A0A1I0WRZ5</accession>
<dbReference type="STRING" id="988821.SAMN05421867_103187"/>
<dbReference type="InterPro" id="IPR002347">
    <property type="entry name" value="SDR_fam"/>
</dbReference>
<dbReference type="EMBL" id="FOKA01000003">
    <property type="protein sequence ID" value="SFA91391.1"/>
    <property type="molecule type" value="Genomic_DNA"/>
</dbReference>
<evidence type="ECO:0000313" key="4">
    <source>
        <dbReference type="EMBL" id="SFA91391.1"/>
    </source>
</evidence>
<evidence type="ECO:0000256" key="1">
    <source>
        <dbReference type="ARBA" id="ARBA00006484"/>
    </source>
</evidence>
<comment type="similarity">
    <text evidence="1">Belongs to the short-chain dehydrogenases/reductases (SDR) family.</text>
</comment>
<dbReference type="Gene3D" id="3.40.50.720">
    <property type="entry name" value="NAD(P)-binding Rossmann-like Domain"/>
    <property type="match status" value="1"/>
</dbReference>
<evidence type="ECO:0000313" key="5">
    <source>
        <dbReference type="Proteomes" id="UP000199012"/>
    </source>
</evidence>
<reference evidence="4 5" key="1">
    <citation type="submission" date="2016-10" db="EMBL/GenBank/DDBJ databases">
        <authorList>
            <person name="de Groot N.N."/>
        </authorList>
    </citation>
    <scope>NUCLEOTIDE SEQUENCE [LARGE SCALE GENOMIC DNA]</scope>
    <source>
        <strain evidence="4 5">CGMCC 4.6945</strain>
    </source>
</reference>
<evidence type="ECO:0000256" key="3">
    <source>
        <dbReference type="SAM" id="MobiDB-lite"/>
    </source>
</evidence>
<dbReference type="OrthoDB" id="4577644at2"/>
<dbReference type="SUPFAM" id="SSF51735">
    <property type="entry name" value="NAD(P)-binding Rossmann-fold domains"/>
    <property type="match status" value="1"/>
</dbReference>